<dbReference type="Pfam" id="PF00126">
    <property type="entry name" value="HTH_1"/>
    <property type="match status" value="1"/>
</dbReference>
<comment type="similarity">
    <text evidence="1">Belongs to the LysR transcriptional regulatory family.</text>
</comment>
<proteinExistence type="inferred from homology"/>
<organism evidence="6 7">
    <name type="scientific">Shewanella youngdeokensis</name>
    <dbReference type="NCBI Taxonomy" id="2999068"/>
    <lineage>
        <taxon>Bacteria</taxon>
        <taxon>Pseudomonadati</taxon>
        <taxon>Pseudomonadota</taxon>
        <taxon>Gammaproteobacteria</taxon>
        <taxon>Alteromonadales</taxon>
        <taxon>Shewanellaceae</taxon>
        <taxon>Shewanella</taxon>
    </lineage>
</organism>
<dbReference type="Pfam" id="PF03466">
    <property type="entry name" value="LysR_substrate"/>
    <property type="match status" value="1"/>
</dbReference>
<dbReference type="Proteomes" id="UP001529491">
    <property type="component" value="Chromosome"/>
</dbReference>
<evidence type="ECO:0000259" key="5">
    <source>
        <dbReference type="PROSITE" id="PS50931"/>
    </source>
</evidence>
<evidence type="ECO:0000313" key="7">
    <source>
        <dbReference type="Proteomes" id="UP001529491"/>
    </source>
</evidence>
<protein>
    <submittedName>
        <fullName evidence="6">LysR substrate-binding domain-containing protein</fullName>
    </submittedName>
</protein>
<name>A0ABZ0K1I2_9GAMM</name>
<dbReference type="SUPFAM" id="SSF46785">
    <property type="entry name" value="Winged helix' DNA-binding domain"/>
    <property type="match status" value="1"/>
</dbReference>
<evidence type="ECO:0000256" key="3">
    <source>
        <dbReference type="ARBA" id="ARBA00023125"/>
    </source>
</evidence>
<dbReference type="InterPro" id="IPR036388">
    <property type="entry name" value="WH-like_DNA-bd_sf"/>
</dbReference>
<keyword evidence="3" id="KW-0238">DNA-binding</keyword>
<keyword evidence="4" id="KW-0804">Transcription</keyword>
<dbReference type="PANTHER" id="PTHR30537:SF81">
    <property type="entry name" value="TRANSCRIPTIONAL REGULATOR-RELATED"/>
    <property type="match status" value="1"/>
</dbReference>
<dbReference type="InterPro" id="IPR000847">
    <property type="entry name" value="LysR_HTH_N"/>
</dbReference>
<dbReference type="CDD" id="cd08422">
    <property type="entry name" value="PBP2_CrgA_like"/>
    <property type="match status" value="1"/>
</dbReference>
<keyword evidence="2" id="KW-0805">Transcription regulation</keyword>
<dbReference type="InterPro" id="IPR058163">
    <property type="entry name" value="LysR-type_TF_proteobact-type"/>
</dbReference>
<dbReference type="InterPro" id="IPR005119">
    <property type="entry name" value="LysR_subst-bd"/>
</dbReference>
<dbReference type="Gene3D" id="1.10.10.10">
    <property type="entry name" value="Winged helix-like DNA-binding domain superfamily/Winged helix DNA-binding domain"/>
    <property type="match status" value="1"/>
</dbReference>
<dbReference type="EMBL" id="CP136522">
    <property type="protein sequence ID" value="WOT05718.1"/>
    <property type="molecule type" value="Genomic_DNA"/>
</dbReference>
<dbReference type="PANTHER" id="PTHR30537">
    <property type="entry name" value="HTH-TYPE TRANSCRIPTIONAL REGULATOR"/>
    <property type="match status" value="1"/>
</dbReference>
<gene>
    <name evidence="6" type="ORF">RGE70_02495</name>
</gene>
<reference evidence="6 7" key="1">
    <citation type="submission" date="2023-10" db="EMBL/GenBank/DDBJ databases">
        <title>Complete genome sequence of Shewanella sp. DAU334.</title>
        <authorList>
            <person name="Lee Y.-S."/>
            <person name="Jeong H.-R."/>
            <person name="Hwang E.-J."/>
            <person name="Choi Y.-L."/>
            <person name="Kim G.-D."/>
        </authorList>
    </citation>
    <scope>NUCLEOTIDE SEQUENCE [LARGE SCALE GENOMIC DNA]</scope>
    <source>
        <strain evidence="6 7">DAU334</strain>
    </source>
</reference>
<evidence type="ECO:0000256" key="1">
    <source>
        <dbReference type="ARBA" id="ARBA00009437"/>
    </source>
</evidence>
<evidence type="ECO:0000256" key="4">
    <source>
        <dbReference type="ARBA" id="ARBA00023163"/>
    </source>
</evidence>
<sequence length="301" mass="33424">MRETLEQLKRIGIFTTVVKCGSFTGAGKQLQISRSKVSEHISTLEKVLDVRLFQRSTRKLTITVEGQQFYQQTAQLLTMADTAIAQAKASSHDLKGRLKVSCPHDLAQDLLAPFLRQFGQLHPEVELYLDVQDQPVDLLDDNVDIALRVGSPKASSLVGQVLAKMPLYLVASADYLARNGTPQTLEELHQHRGIGIEPLGRLSSLTMVNTEGETRALPLGEHYHSQSPRGATLMAQQGLGITLKANFVSNINNTGLVRVLPQWNMSGLVLSLLYPSRRELPARTRGFIDQFKLYIAAQEWN</sequence>
<dbReference type="InterPro" id="IPR036390">
    <property type="entry name" value="WH_DNA-bd_sf"/>
</dbReference>
<evidence type="ECO:0000256" key="2">
    <source>
        <dbReference type="ARBA" id="ARBA00023015"/>
    </source>
</evidence>
<keyword evidence="7" id="KW-1185">Reference proteome</keyword>
<accession>A0ABZ0K1I2</accession>
<dbReference type="PROSITE" id="PS50931">
    <property type="entry name" value="HTH_LYSR"/>
    <property type="match status" value="1"/>
</dbReference>
<dbReference type="Gene3D" id="3.40.190.290">
    <property type="match status" value="1"/>
</dbReference>
<dbReference type="SUPFAM" id="SSF53850">
    <property type="entry name" value="Periplasmic binding protein-like II"/>
    <property type="match status" value="1"/>
</dbReference>
<evidence type="ECO:0000313" key="6">
    <source>
        <dbReference type="EMBL" id="WOT05718.1"/>
    </source>
</evidence>
<feature type="domain" description="HTH lysR-type" evidence="5">
    <location>
        <begin position="13"/>
        <end position="63"/>
    </location>
</feature>
<dbReference type="RefSeq" id="WP_310469980.1">
    <property type="nucleotide sequence ID" value="NZ_CP136522.1"/>
</dbReference>